<feature type="signal peptide" evidence="2">
    <location>
        <begin position="1"/>
        <end position="39"/>
    </location>
</feature>
<proteinExistence type="predicted"/>
<sequence length="567" mass="62317">MGCNVTGSKPTGGCNRAAGLLRSSSILAAAFLICSGAAAKPSESKNQDVAQRIEALEKAIEALKADLPQKNDKVGQVDNASLVSNEVDDTKNRVGICGMASKRDFDLAFADPNKIVECDFNSEVARTKVEQARREATLLSQQLDNYSGISGRVNQALGFRGAVNFNGGDEASISYSHGIKGRKIGKDNDYQRPILKKITGIISTPISSGKNRLIDLNNGFDVTPGTSFKLAFDYQAYEKESNPDVYIRTVKFLNSAREACEKSKAPAVTSQVWEKRRSFVSQYTDQDVHEVLKLAKPGTQKCMDHHLINWIFKTKTVKKKEVLINKELAGQYINLFWTAADEVPIPQLGWGVSVEYAPRDFNYLQATFPVDADGNRSFDRTTTLIKDPATDKAFKQSTDNWVLEGYGSAFKKLYGSKRPKIGVYAEGIMGIASVKYSSAYDFPADAKGITVCNIENPLIILADCNSLNIDKPRKRSGFSGGLEGRLIFRNFPVVDLVGFAPKFEYRFDDGLKSLDLPLYVSANDKGLGTSGIRVQGNWGGRDLLGNSRKKDWGLSIFYSASLDFLVN</sequence>
<comment type="caution">
    <text evidence="3">The sequence shown here is derived from an EMBL/GenBank/DDBJ whole genome shotgun (WGS) entry which is preliminary data.</text>
</comment>
<accession>A0ABN1AIP8</accession>
<keyword evidence="4" id="KW-1185">Reference proteome</keyword>
<evidence type="ECO:0000256" key="2">
    <source>
        <dbReference type="SAM" id="SignalP"/>
    </source>
</evidence>
<gene>
    <name evidence="3" type="ORF">GCM10009096_19280</name>
</gene>
<keyword evidence="1" id="KW-0175">Coiled coil</keyword>
<evidence type="ECO:0000256" key="1">
    <source>
        <dbReference type="SAM" id="Coils"/>
    </source>
</evidence>
<feature type="chain" id="PRO_5047238504" evidence="2">
    <location>
        <begin position="40"/>
        <end position="567"/>
    </location>
</feature>
<keyword evidence="2" id="KW-0732">Signal</keyword>
<reference evidence="3 4" key="1">
    <citation type="journal article" date="2019" name="Int. J. Syst. Evol. Microbiol.">
        <title>The Global Catalogue of Microorganisms (GCM) 10K type strain sequencing project: providing services to taxonomists for standard genome sequencing and annotation.</title>
        <authorList>
            <consortium name="The Broad Institute Genomics Platform"/>
            <consortium name="The Broad Institute Genome Sequencing Center for Infectious Disease"/>
            <person name="Wu L."/>
            <person name="Ma J."/>
        </authorList>
    </citation>
    <scope>NUCLEOTIDE SEQUENCE [LARGE SCALE GENOMIC DNA]</scope>
    <source>
        <strain evidence="3 4">JCM 14162</strain>
    </source>
</reference>
<feature type="coiled-coil region" evidence="1">
    <location>
        <begin position="46"/>
        <end position="73"/>
    </location>
</feature>
<dbReference type="EMBL" id="BAAAEM010000002">
    <property type="protein sequence ID" value="GAA0477529.1"/>
    <property type="molecule type" value="Genomic_DNA"/>
</dbReference>
<evidence type="ECO:0000313" key="4">
    <source>
        <dbReference type="Proteomes" id="UP001500713"/>
    </source>
</evidence>
<dbReference type="RefSeq" id="WP_229954745.1">
    <property type="nucleotide sequence ID" value="NZ_BAAAEM010000002.1"/>
</dbReference>
<name>A0ABN1AIP8_9SPHN</name>
<evidence type="ECO:0000313" key="3">
    <source>
        <dbReference type="EMBL" id="GAA0477529.1"/>
    </source>
</evidence>
<dbReference type="Proteomes" id="UP001500713">
    <property type="component" value="Unassembled WGS sequence"/>
</dbReference>
<organism evidence="3 4">
    <name type="scientific">Parasphingorhabdus litoris</name>
    <dbReference type="NCBI Taxonomy" id="394733"/>
    <lineage>
        <taxon>Bacteria</taxon>
        <taxon>Pseudomonadati</taxon>
        <taxon>Pseudomonadota</taxon>
        <taxon>Alphaproteobacteria</taxon>
        <taxon>Sphingomonadales</taxon>
        <taxon>Sphingomonadaceae</taxon>
        <taxon>Parasphingorhabdus</taxon>
    </lineage>
</organism>
<protein>
    <submittedName>
        <fullName evidence="3">Uncharacterized protein</fullName>
    </submittedName>
</protein>